<organism evidence="1 2">
    <name type="scientific">Nocardia tengchongensis</name>
    <dbReference type="NCBI Taxonomy" id="2055889"/>
    <lineage>
        <taxon>Bacteria</taxon>
        <taxon>Bacillati</taxon>
        <taxon>Actinomycetota</taxon>
        <taxon>Actinomycetes</taxon>
        <taxon>Mycobacteriales</taxon>
        <taxon>Nocardiaceae</taxon>
        <taxon>Nocardia</taxon>
    </lineage>
</organism>
<dbReference type="Proteomes" id="UP000683310">
    <property type="component" value="Chromosome"/>
</dbReference>
<name>A0ABX8CTJ8_9NOCA</name>
<accession>A0ABX8CTJ8</accession>
<dbReference type="EMBL" id="CP074371">
    <property type="protein sequence ID" value="QVI22666.1"/>
    <property type="molecule type" value="Genomic_DNA"/>
</dbReference>
<evidence type="ECO:0000313" key="1">
    <source>
        <dbReference type="EMBL" id="QVI22666.1"/>
    </source>
</evidence>
<proteinExistence type="predicted"/>
<reference evidence="1 2" key="1">
    <citation type="submission" date="2021-04" db="EMBL/GenBank/DDBJ databases">
        <title>Nocardia tengchongensis.</title>
        <authorList>
            <person name="Zhuang k."/>
            <person name="Ran Y."/>
            <person name="Li W."/>
        </authorList>
    </citation>
    <scope>NUCLEOTIDE SEQUENCE [LARGE SCALE GENOMIC DNA]</scope>
    <source>
        <strain evidence="1 2">CFH S0057</strain>
    </source>
</reference>
<dbReference type="RefSeq" id="WP_213558745.1">
    <property type="nucleotide sequence ID" value="NZ_JBHXAJ010000003.1"/>
</dbReference>
<sequence>MTTPGAFVARNAKAVVSAVGGIINVLAVSAALFQFAPPQYAGVGTALLAVMEALRSTNVWIVRNEPALVAAIDEIVAPEAG</sequence>
<keyword evidence="2" id="KW-1185">Reference proteome</keyword>
<gene>
    <name evidence="1" type="ORF">KHQ06_06510</name>
</gene>
<evidence type="ECO:0000313" key="2">
    <source>
        <dbReference type="Proteomes" id="UP000683310"/>
    </source>
</evidence>
<protein>
    <submittedName>
        <fullName evidence="1">Uncharacterized protein</fullName>
    </submittedName>
</protein>